<sequence length="150" mass="17683">MIRIAVCDDQEIVCENVRKMILHEEEDRYEVDLFRSGKELLEAGRKYDILFLDIDMPGMDGIMTAKEIRKTDKQVEIIYITNYGGYAGYAFGVHAFGYLLKPVKEKEIKRQLKEALEYMQKENQKPVVDLLTKEGRIRIPAEEIYYFEYI</sequence>
<reference evidence="7" key="2">
    <citation type="submission" date="2022-11" db="EMBL/GenBank/DDBJ databases">
        <title>Draft genome sequence of Sellimonas catena strain 18CBH55.</title>
        <authorList>
            <person name="Hisatomi A."/>
            <person name="Ohkuma M."/>
            <person name="Sakamoto M."/>
        </authorList>
    </citation>
    <scope>NUCLEOTIDE SEQUENCE</scope>
    <source>
        <strain evidence="7">18CBH55</strain>
    </source>
</reference>
<dbReference type="Proteomes" id="UP001145094">
    <property type="component" value="Unassembled WGS sequence"/>
</dbReference>
<feature type="modified residue" description="4-aspartylphosphate" evidence="5">
    <location>
        <position position="53"/>
    </location>
</feature>
<keyword evidence="2 5" id="KW-0597">Phosphoprotein</keyword>
<accession>A0A9W6FHV1</accession>
<evidence type="ECO:0000313" key="8">
    <source>
        <dbReference type="Proteomes" id="UP001145094"/>
    </source>
</evidence>
<evidence type="ECO:0000313" key="7">
    <source>
        <dbReference type="EMBL" id="GLG90233.1"/>
    </source>
</evidence>
<dbReference type="Gene3D" id="3.40.50.2300">
    <property type="match status" value="1"/>
</dbReference>
<dbReference type="AlphaFoldDB" id="A0A9W6FHV1"/>
<name>A0A9W6FHV1_9FIRM</name>
<dbReference type="RefSeq" id="WP_281845102.1">
    <property type="nucleotide sequence ID" value="NZ_BSCH01000009.1"/>
</dbReference>
<comment type="function">
    <text evidence="4">May play the central regulatory role in sporulation. It may be an element of the effector pathway responsible for the activation of sporulation genes in response to nutritional stress. Spo0A may act in concert with spo0H (a sigma factor) to control the expression of some genes that are critical to the sporulation process.</text>
</comment>
<keyword evidence="3" id="KW-0902">Two-component regulatory system</keyword>
<organism evidence="7 8">
    <name type="scientific">Sellimonas catena</name>
    <dbReference type="NCBI Taxonomy" id="2994035"/>
    <lineage>
        <taxon>Bacteria</taxon>
        <taxon>Bacillati</taxon>
        <taxon>Bacillota</taxon>
        <taxon>Clostridia</taxon>
        <taxon>Lachnospirales</taxon>
        <taxon>Lachnospiraceae</taxon>
        <taxon>Sellimonas</taxon>
    </lineage>
</organism>
<evidence type="ECO:0000256" key="2">
    <source>
        <dbReference type="ARBA" id="ARBA00022553"/>
    </source>
</evidence>
<dbReference type="InterPro" id="IPR011006">
    <property type="entry name" value="CheY-like_superfamily"/>
</dbReference>
<evidence type="ECO:0000256" key="3">
    <source>
        <dbReference type="ARBA" id="ARBA00023012"/>
    </source>
</evidence>
<reference evidence="7" key="3">
    <citation type="journal article" date="2023" name="Int. J. Syst. Evol. Microbiol.">
        <title>Sellimonas catena sp. nov., isolated from human faeces.</title>
        <authorList>
            <person name="Hisatomi A."/>
            <person name="Ohkuma M."/>
            <person name="Sakamoto M."/>
        </authorList>
    </citation>
    <scope>NUCLEOTIDE SEQUENCE</scope>
    <source>
        <strain evidence="7">18CBH55</strain>
    </source>
</reference>
<dbReference type="GO" id="GO:0000160">
    <property type="term" value="P:phosphorelay signal transduction system"/>
    <property type="evidence" value="ECO:0007669"/>
    <property type="project" value="UniProtKB-KW"/>
</dbReference>
<dbReference type="EMBL" id="BSCH01000009">
    <property type="protein sequence ID" value="GLG90233.1"/>
    <property type="molecule type" value="Genomic_DNA"/>
</dbReference>
<comment type="caution">
    <text evidence="7">The sequence shown here is derived from an EMBL/GenBank/DDBJ whole genome shotgun (WGS) entry which is preliminary data.</text>
</comment>
<dbReference type="PANTHER" id="PTHR44591">
    <property type="entry name" value="STRESS RESPONSE REGULATOR PROTEIN 1"/>
    <property type="match status" value="1"/>
</dbReference>
<evidence type="ECO:0000256" key="1">
    <source>
        <dbReference type="ARBA" id="ARBA00018672"/>
    </source>
</evidence>
<evidence type="ECO:0000256" key="4">
    <source>
        <dbReference type="ARBA" id="ARBA00024867"/>
    </source>
</evidence>
<proteinExistence type="predicted"/>
<dbReference type="PANTHER" id="PTHR44591:SF14">
    <property type="entry name" value="PROTEIN PILG"/>
    <property type="match status" value="1"/>
</dbReference>
<dbReference type="Pfam" id="PF00072">
    <property type="entry name" value="Response_reg"/>
    <property type="match status" value="1"/>
</dbReference>
<dbReference type="InterPro" id="IPR001789">
    <property type="entry name" value="Sig_transdc_resp-reg_receiver"/>
</dbReference>
<reference evidence="7" key="1">
    <citation type="submission" date="2022-11" db="EMBL/GenBank/DDBJ databases">
        <title>Draft genome sequence of Sellimonas catena strain 18CBH55.</title>
        <authorList>
            <person name="Atsushi H."/>
            <person name="Moriya O."/>
            <person name="Mitsuo S."/>
        </authorList>
    </citation>
    <scope>NUCLEOTIDE SEQUENCE</scope>
    <source>
        <strain evidence="7">18CBH55</strain>
    </source>
</reference>
<dbReference type="SMART" id="SM00448">
    <property type="entry name" value="REC"/>
    <property type="match status" value="1"/>
</dbReference>
<dbReference type="SUPFAM" id="SSF52172">
    <property type="entry name" value="CheY-like"/>
    <property type="match status" value="1"/>
</dbReference>
<evidence type="ECO:0000256" key="5">
    <source>
        <dbReference type="PROSITE-ProRule" id="PRU00169"/>
    </source>
</evidence>
<gene>
    <name evidence="7" type="ORF">Selli2_16600</name>
</gene>
<feature type="domain" description="Response regulatory" evidence="6">
    <location>
        <begin position="3"/>
        <end position="116"/>
    </location>
</feature>
<protein>
    <recommendedName>
        <fullName evidence="1">Stage 0 sporulation protein A homolog</fullName>
    </recommendedName>
</protein>
<dbReference type="InterPro" id="IPR050595">
    <property type="entry name" value="Bact_response_regulator"/>
</dbReference>
<evidence type="ECO:0000259" key="6">
    <source>
        <dbReference type="PROSITE" id="PS50110"/>
    </source>
</evidence>
<dbReference type="PROSITE" id="PS50110">
    <property type="entry name" value="RESPONSE_REGULATORY"/>
    <property type="match status" value="1"/>
</dbReference>